<reference evidence="3" key="1">
    <citation type="journal article" date="2021" name="ISME J.">
        <title>Evolutionary origin and ecological implication of a unique nif island in free-living Bradyrhizobium lineages.</title>
        <authorList>
            <person name="Tao J."/>
        </authorList>
    </citation>
    <scope>NUCLEOTIDE SEQUENCE [LARGE SCALE GENOMIC DNA]</scope>
    <source>
        <strain evidence="3">SZCCT0094</strain>
    </source>
</reference>
<dbReference type="PANTHER" id="PTHR37691:SF1">
    <property type="entry name" value="BLR3518 PROTEIN"/>
    <property type="match status" value="1"/>
</dbReference>
<protein>
    <submittedName>
        <fullName evidence="2">DsrE family protein</fullName>
    </submittedName>
</protein>
<dbReference type="EMBL" id="JAFCLK010000031">
    <property type="protein sequence ID" value="MBR1139648.1"/>
    <property type="molecule type" value="Genomic_DNA"/>
</dbReference>
<dbReference type="RefSeq" id="WP_172236731.1">
    <property type="nucleotide sequence ID" value="NZ_JABFDP010000011.1"/>
</dbReference>
<dbReference type="SUPFAM" id="SSF75169">
    <property type="entry name" value="DsrEFH-like"/>
    <property type="match status" value="1"/>
</dbReference>
<feature type="chain" id="PRO_5045167523" evidence="1">
    <location>
        <begin position="26"/>
        <end position="146"/>
    </location>
</feature>
<proteinExistence type="predicted"/>
<keyword evidence="1" id="KW-0732">Signal</keyword>
<organism evidence="2 3">
    <name type="scientific">Bradyrhizobium denitrificans</name>
    <dbReference type="NCBI Taxonomy" id="2734912"/>
    <lineage>
        <taxon>Bacteria</taxon>
        <taxon>Pseudomonadati</taxon>
        <taxon>Pseudomonadota</taxon>
        <taxon>Alphaproteobacteria</taxon>
        <taxon>Hyphomicrobiales</taxon>
        <taxon>Nitrobacteraceae</taxon>
        <taxon>Bradyrhizobium</taxon>
    </lineage>
</organism>
<keyword evidence="3" id="KW-1185">Reference proteome</keyword>
<dbReference type="Proteomes" id="UP001314635">
    <property type="component" value="Unassembled WGS sequence"/>
</dbReference>
<dbReference type="InterPro" id="IPR003787">
    <property type="entry name" value="Sulphur_relay_DsrE/F-like"/>
</dbReference>
<feature type="signal peptide" evidence="1">
    <location>
        <begin position="1"/>
        <end position="25"/>
    </location>
</feature>
<evidence type="ECO:0000256" key="1">
    <source>
        <dbReference type="SAM" id="SignalP"/>
    </source>
</evidence>
<dbReference type="InterPro" id="IPR027396">
    <property type="entry name" value="DsrEFH-like"/>
</dbReference>
<gene>
    <name evidence="2" type="ORF">JQ619_28220</name>
</gene>
<dbReference type="PANTHER" id="PTHR37691">
    <property type="entry name" value="BLR3518 PROTEIN"/>
    <property type="match status" value="1"/>
</dbReference>
<dbReference type="Gene3D" id="3.40.1260.10">
    <property type="entry name" value="DsrEFH-like"/>
    <property type="match status" value="1"/>
</dbReference>
<evidence type="ECO:0000313" key="3">
    <source>
        <dbReference type="Proteomes" id="UP001314635"/>
    </source>
</evidence>
<evidence type="ECO:0000313" key="2">
    <source>
        <dbReference type="EMBL" id="MBR1139648.1"/>
    </source>
</evidence>
<sequence length="146" mass="15477">MERRSLMQAGLASLFGLFGVGSARAATESARQRVVYHLADQDRALFVLGNIQNHVDGTGGPGRADIRLVIHGPGLRAFHAISADQTISALAERLMKAGVGFDACANTMKAQGVKLDDLLPGFAVAENGGVVRLTELQQSGYAYLRP</sequence>
<dbReference type="Pfam" id="PF02635">
    <property type="entry name" value="DsrE"/>
    <property type="match status" value="1"/>
</dbReference>
<name>A0ABS5GE82_9BRAD</name>
<comment type="caution">
    <text evidence="2">The sequence shown here is derived from an EMBL/GenBank/DDBJ whole genome shotgun (WGS) entry which is preliminary data.</text>
</comment>
<accession>A0ABS5GE82</accession>